<dbReference type="PANTHER" id="PTHR45614:SF82">
    <property type="entry name" value="OS01G0977300 PROTEIN"/>
    <property type="match status" value="1"/>
</dbReference>
<dbReference type="GO" id="GO:0005634">
    <property type="term" value="C:nucleus"/>
    <property type="evidence" value="ECO:0007669"/>
    <property type="project" value="UniProtKB-SubCell"/>
</dbReference>
<accession>A0A6I9RAH9</accession>
<feature type="compositionally biased region" description="Low complexity" evidence="7">
    <location>
        <begin position="228"/>
        <end position="240"/>
    </location>
</feature>
<dbReference type="RefSeq" id="XP_010922579.1">
    <property type="nucleotide sequence ID" value="XM_010924277.1"/>
</dbReference>
<dbReference type="InterPro" id="IPR001005">
    <property type="entry name" value="SANT/Myb"/>
</dbReference>
<gene>
    <name evidence="11" type="primary">LOC105045854</name>
</gene>
<protein>
    <submittedName>
        <fullName evidence="11">Transcription factor MYB44-like</fullName>
    </submittedName>
</protein>
<dbReference type="PROSITE" id="PS51294">
    <property type="entry name" value="HTH_MYB"/>
    <property type="match status" value="2"/>
</dbReference>
<feature type="domain" description="HTH myb-type" evidence="9">
    <location>
        <begin position="66"/>
        <end position="115"/>
    </location>
</feature>
<evidence type="ECO:0000256" key="3">
    <source>
        <dbReference type="ARBA" id="ARBA00023015"/>
    </source>
</evidence>
<dbReference type="FunFam" id="1.10.10.60:FF:000060">
    <property type="entry name" value="MYB transcription factor"/>
    <property type="match status" value="1"/>
</dbReference>
<evidence type="ECO:0000256" key="5">
    <source>
        <dbReference type="ARBA" id="ARBA00023163"/>
    </source>
</evidence>
<reference evidence="11" key="1">
    <citation type="submission" date="2025-08" db="UniProtKB">
        <authorList>
            <consortium name="RefSeq"/>
        </authorList>
    </citation>
    <scope>IDENTIFICATION</scope>
</reference>
<feature type="domain" description="Myb-like" evidence="8">
    <location>
        <begin position="9"/>
        <end position="60"/>
    </location>
</feature>
<proteinExistence type="predicted"/>
<dbReference type="SMART" id="SM00717">
    <property type="entry name" value="SANT"/>
    <property type="match status" value="2"/>
</dbReference>
<keyword evidence="3" id="KW-0805">Transcription regulation</keyword>
<dbReference type="InParanoid" id="A0A6I9RAH9"/>
<evidence type="ECO:0000256" key="7">
    <source>
        <dbReference type="SAM" id="MobiDB-lite"/>
    </source>
</evidence>
<dbReference type="GO" id="GO:0000981">
    <property type="term" value="F:DNA-binding transcription factor activity, RNA polymerase II-specific"/>
    <property type="evidence" value="ECO:0007669"/>
    <property type="project" value="TreeGrafter"/>
</dbReference>
<evidence type="ECO:0000313" key="10">
    <source>
        <dbReference type="Proteomes" id="UP000504607"/>
    </source>
</evidence>
<feature type="region of interest" description="Disordered" evidence="7">
    <location>
        <begin position="175"/>
        <end position="195"/>
    </location>
</feature>
<evidence type="ECO:0000256" key="4">
    <source>
        <dbReference type="ARBA" id="ARBA00023125"/>
    </source>
</evidence>
<keyword evidence="6" id="KW-0539">Nucleus</keyword>
<evidence type="ECO:0000259" key="8">
    <source>
        <dbReference type="PROSITE" id="PS50090"/>
    </source>
</evidence>
<dbReference type="Proteomes" id="UP000504607">
    <property type="component" value="Chromosome 5"/>
</dbReference>
<dbReference type="InterPro" id="IPR009057">
    <property type="entry name" value="Homeodomain-like_sf"/>
</dbReference>
<dbReference type="Pfam" id="PF00249">
    <property type="entry name" value="Myb_DNA-binding"/>
    <property type="match status" value="2"/>
</dbReference>
<dbReference type="SUPFAM" id="SSF46689">
    <property type="entry name" value="Homeodomain-like"/>
    <property type="match status" value="1"/>
</dbReference>
<keyword evidence="10" id="KW-1185">Reference proteome</keyword>
<feature type="compositionally biased region" description="Low complexity" evidence="7">
    <location>
        <begin position="175"/>
        <end position="185"/>
    </location>
</feature>
<dbReference type="CDD" id="cd00167">
    <property type="entry name" value="SANT"/>
    <property type="match status" value="2"/>
</dbReference>
<sequence length="240" mass="25550">MEGVGVGEEYSRVKGSWRPEEDAKLRELVEIYGPRNWSLISAGIPGRTGKSCRLRWCNQLSPDIHHRPFTAAEDAIIVAAHARYGNRWAAIARLLPGRTDNAVKNHWNSTLRRRRLRGEKPFSPADAAAADASGSGGGAGSSVVDESDSESVRKRQCRREGKGCLAVAAAAAAPGPATALSLRPPGEGGEERRSEVEASVVAVMRRMIAEEVRSYVHGLQSDGGGGAVSLSVKSESASSH</sequence>
<keyword evidence="5" id="KW-0804">Transcription</keyword>
<dbReference type="KEGG" id="egu:105045854"/>
<feature type="region of interest" description="Disordered" evidence="7">
    <location>
        <begin position="218"/>
        <end position="240"/>
    </location>
</feature>
<organism evidence="10 11">
    <name type="scientific">Elaeis guineensis var. tenera</name>
    <name type="common">Oil palm</name>
    <dbReference type="NCBI Taxonomy" id="51953"/>
    <lineage>
        <taxon>Eukaryota</taxon>
        <taxon>Viridiplantae</taxon>
        <taxon>Streptophyta</taxon>
        <taxon>Embryophyta</taxon>
        <taxon>Tracheophyta</taxon>
        <taxon>Spermatophyta</taxon>
        <taxon>Magnoliopsida</taxon>
        <taxon>Liliopsida</taxon>
        <taxon>Arecaceae</taxon>
        <taxon>Arecoideae</taxon>
        <taxon>Cocoseae</taxon>
        <taxon>Elaeidinae</taxon>
        <taxon>Elaeis</taxon>
    </lineage>
</organism>
<name>A0A6I9RAH9_ELAGV</name>
<evidence type="ECO:0000313" key="11">
    <source>
        <dbReference type="RefSeq" id="XP_010922579.1"/>
    </source>
</evidence>
<evidence type="ECO:0000259" key="9">
    <source>
        <dbReference type="PROSITE" id="PS51294"/>
    </source>
</evidence>
<feature type="region of interest" description="Disordered" evidence="7">
    <location>
        <begin position="114"/>
        <end position="156"/>
    </location>
</feature>
<evidence type="ECO:0000256" key="6">
    <source>
        <dbReference type="ARBA" id="ARBA00023242"/>
    </source>
</evidence>
<dbReference type="AlphaFoldDB" id="A0A6I9RAH9"/>
<evidence type="ECO:0000256" key="2">
    <source>
        <dbReference type="ARBA" id="ARBA00022737"/>
    </source>
</evidence>
<feature type="domain" description="HTH myb-type" evidence="9">
    <location>
        <begin position="11"/>
        <end position="64"/>
    </location>
</feature>
<keyword evidence="2" id="KW-0677">Repeat</keyword>
<dbReference type="PANTHER" id="PTHR45614">
    <property type="entry name" value="MYB PROTEIN-RELATED"/>
    <property type="match status" value="1"/>
</dbReference>
<feature type="domain" description="Myb-like" evidence="8">
    <location>
        <begin position="61"/>
        <end position="111"/>
    </location>
</feature>
<dbReference type="InterPro" id="IPR017930">
    <property type="entry name" value="Myb_dom"/>
</dbReference>
<dbReference type="GeneID" id="105045854"/>
<dbReference type="PROSITE" id="PS50090">
    <property type="entry name" value="MYB_LIKE"/>
    <property type="match status" value="2"/>
</dbReference>
<dbReference type="OrthoDB" id="2143914at2759"/>
<keyword evidence="4" id="KW-0238">DNA-binding</keyword>
<dbReference type="InterPro" id="IPR050560">
    <property type="entry name" value="MYB_TF"/>
</dbReference>
<evidence type="ECO:0000256" key="1">
    <source>
        <dbReference type="ARBA" id="ARBA00004123"/>
    </source>
</evidence>
<dbReference type="Gene3D" id="1.10.10.60">
    <property type="entry name" value="Homeodomain-like"/>
    <property type="match status" value="2"/>
</dbReference>
<dbReference type="GO" id="GO:0000978">
    <property type="term" value="F:RNA polymerase II cis-regulatory region sequence-specific DNA binding"/>
    <property type="evidence" value="ECO:0007669"/>
    <property type="project" value="TreeGrafter"/>
</dbReference>
<comment type="subcellular location">
    <subcellularLocation>
        <location evidence="1">Nucleus</location>
    </subcellularLocation>
</comment>